<evidence type="ECO:0000256" key="2">
    <source>
        <dbReference type="ARBA" id="ARBA00023125"/>
    </source>
</evidence>
<proteinExistence type="predicted"/>
<organism evidence="5 6">
    <name type="scientific">Occultella gossypii</name>
    <dbReference type="NCBI Taxonomy" id="2800820"/>
    <lineage>
        <taxon>Bacteria</taxon>
        <taxon>Bacillati</taxon>
        <taxon>Actinomycetota</taxon>
        <taxon>Actinomycetes</taxon>
        <taxon>Micrococcales</taxon>
        <taxon>Ruaniaceae</taxon>
        <taxon>Occultella</taxon>
    </lineage>
</organism>
<evidence type="ECO:0000313" key="6">
    <source>
        <dbReference type="Proteomes" id="UP000826651"/>
    </source>
</evidence>
<dbReference type="PANTHER" id="PTHR44688:SF16">
    <property type="entry name" value="DNA-BINDING TRANSCRIPTIONAL ACTIVATOR DEVR_DOSR"/>
    <property type="match status" value="1"/>
</dbReference>
<feature type="domain" description="HTH luxR-type" evidence="4">
    <location>
        <begin position="800"/>
        <end position="865"/>
    </location>
</feature>
<dbReference type="InterPro" id="IPR049945">
    <property type="entry name" value="AAA_22"/>
</dbReference>
<dbReference type="RefSeq" id="WP_223404232.1">
    <property type="nucleotide sequence ID" value="NZ_JAGSHT010000007.1"/>
</dbReference>
<reference evidence="5 6" key="1">
    <citation type="submission" date="2021-04" db="EMBL/GenBank/DDBJ databases">
        <title>Ruania sp. nov., isolated from sandy soil of mangrove forest.</title>
        <authorList>
            <person name="Ge X."/>
            <person name="Huang R."/>
            <person name="Liu W."/>
        </authorList>
    </citation>
    <scope>NUCLEOTIDE SEQUENCE [LARGE SCALE GENOMIC DNA]</scope>
    <source>
        <strain evidence="5 6">N2-46</strain>
    </source>
</reference>
<accession>A0ABS7S6B5</accession>
<dbReference type="SMART" id="SM00421">
    <property type="entry name" value="HTH_LUXR"/>
    <property type="match status" value="1"/>
</dbReference>
<gene>
    <name evidence="5" type="ORF">KCQ71_06895</name>
</gene>
<protein>
    <recommendedName>
        <fullName evidence="4">HTH luxR-type domain-containing protein</fullName>
    </recommendedName>
</protein>
<dbReference type="Gene3D" id="1.10.10.10">
    <property type="entry name" value="Winged helix-like DNA-binding domain superfamily/Winged helix DNA-binding domain"/>
    <property type="match status" value="1"/>
</dbReference>
<dbReference type="Proteomes" id="UP000826651">
    <property type="component" value="Unassembled WGS sequence"/>
</dbReference>
<keyword evidence="2" id="KW-0238">DNA-binding</keyword>
<dbReference type="InterPro" id="IPR059106">
    <property type="entry name" value="WHD_MalT"/>
</dbReference>
<evidence type="ECO:0000259" key="4">
    <source>
        <dbReference type="PROSITE" id="PS50043"/>
    </source>
</evidence>
<dbReference type="Pfam" id="PF00196">
    <property type="entry name" value="GerE"/>
    <property type="match status" value="1"/>
</dbReference>
<evidence type="ECO:0000256" key="3">
    <source>
        <dbReference type="ARBA" id="ARBA00023163"/>
    </source>
</evidence>
<dbReference type="Pfam" id="PF13401">
    <property type="entry name" value="AAA_22"/>
    <property type="match status" value="1"/>
</dbReference>
<dbReference type="InterPro" id="IPR036388">
    <property type="entry name" value="WH-like_DNA-bd_sf"/>
</dbReference>
<dbReference type="Pfam" id="PF25873">
    <property type="entry name" value="WHD_MalT"/>
    <property type="match status" value="1"/>
</dbReference>
<dbReference type="SUPFAM" id="SSF52540">
    <property type="entry name" value="P-loop containing nucleoside triphosphate hydrolases"/>
    <property type="match status" value="1"/>
</dbReference>
<name>A0ABS7S6B5_9MICO</name>
<dbReference type="CDD" id="cd06170">
    <property type="entry name" value="LuxR_C_like"/>
    <property type="match status" value="1"/>
</dbReference>
<dbReference type="InterPro" id="IPR016032">
    <property type="entry name" value="Sig_transdc_resp-reg_C-effctor"/>
</dbReference>
<keyword evidence="6" id="KW-1185">Reference proteome</keyword>
<keyword evidence="3" id="KW-0804">Transcription</keyword>
<dbReference type="EMBL" id="JAGSHT010000007">
    <property type="protein sequence ID" value="MBZ2195872.1"/>
    <property type="molecule type" value="Genomic_DNA"/>
</dbReference>
<evidence type="ECO:0000313" key="5">
    <source>
        <dbReference type="EMBL" id="MBZ2195872.1"/>
    </source>
</evidence>
<comment type="caution">
    <text evidence="5">The sequence shown here is derived from an EMBL/GenBank/DDBJ whole genome shotgun (WGS) entry which is preliminary data.</text>
</comment>
<evidence type="ECO:0000256" key="1">
    <source>
        <dbReference type="ARBA" id="ARBA00023015"/>
    </source>
</evidence>
<dbReference type="SUPFAM" id="SSF46894">
    <property type="entry name" value="C-terminal effector domain of the bipartite response regulators"/>
    <property type="match status" value="1"/>
</dbReference>
<sequence length="867" mass="92310">MTTINTTSTTTTAHTAPTRVERTRLLARIAADLAGASNIVALIAPAGSGKTTVLDQLLDARRAQGDNVLSLPAPHTCGAGGLWPNLLAAIQAASLPTGMSSELASVLGDALHGSGSPGPTQLDLPTPVWVCVDDAHEWSGAGARRHLAGLLSLAQPLLRFAIGARHTPHGLLSTSLLNGSAHEYRSADLAFDRDEARMLMVADGIGLGEGDLGTLLARTDGWVAGLRLAALAMGSRRDRSTFVRNFAGTDRTVADYLVTEVLSSLPQDRIELLLDVSVAERINLDLARVLTGRCDAGGLLEELVVSNALVRTVRDEPDWYELHPLLRSYLRAESQRRDESRHRRHQVATIDWFETAGDIRGAIRHAITAADWSRAESLTAESCVRIAVTDGPEAMREILRSLPAWLQTRPAVAGAAALTAVLDDNLAAAELDLAVLDTTTDEPTRRAAYRAIALLASARNRPLGPDEVTGALAALETEAGRDPDLVLLGRSLASMALAMLGDLDAAATTASSIARISRARGLDFLLFRTLGAKCAVATFRSDLGSVRAHASEAIELADRRGWYRSPRLAQLHGELALAEWQRGDDVSAAHHARMAVEMADPDADPLSAAAAACIYDLTVGAAEAGLDLGTIADIQAFNALWTSLPPAAVAAFACFELMVTLRCHEVDLAGSVVRRAADVIPQAPDVEVFKAMRHVYSGHGAAAREDLDRVGNRTFLTSRTAVVASAITAHLADEAGRPAHSHEALLDALRVAEQGHLMRCLLDAAPSVRNLLLRGRGRFGRHEGFVAEILNFASTRPYPEGGTGLALTGKELAVLRDLPSMLSLREIADAHVVSINTVKTHVRAVYRKFGVATRREAVDAARQSGLL</sequence>
<dbReference type="InterPro" id="IPR027417">
    <property type="entry name" value="P-loop_NTPase"/>
</dbReference>
<dbReference type="InterPro" id="IPR000792">
    <property type="entry name" value="Tscrpt_reg_LuxR_C"/>
</dbReference>
<keyword evidence="1" id="KW-0805">Transcription regulation</keyword>
<dbReference type="PANTHER" id="PTHR44688">
    <property type="entry name" value="DNA-BINDING TRANSCRIPTIONAL ACTIVATOR DEVR_DOSR"/>
    <property type="match status" value="1"/>
</dbReference>
<dbReference type="PROSITE" id="PS50043">
    <property type="entry name" value="HTH_LUXR_2"/>
    <property type="match status" value="1"/>
</dbReference>